<evidence type="ECO:0000256" key="1">
    <source>
        <dbReference type="ARBA" id="ARBA00001933"/>
    </source>
</evidence>
<dbReference type="GO" id="GO:0008483">
    <property type="term" value="F:transaminase activity"/>
    <property type="evidence" value="ECO:0007669"/>
    <property type="project" value="UniProtKB-KW"/>
</dbReference>
<dbReference type="Gene3D" id="3.40.640.10">
    <property type="entry name" value="Type I PLP-dependent aspartate aminotransferase-like (Major domain)"/>
    <property type="match status" value="1"/>
</dbReference>
<evidence type="ECO:0000256" key="3">
    <source>
        <dbReference type="ARBA" id="ARBA00022679"/>
    </source>
</evidence>
<dbReference type="PANTHER" id="PTHR42778">
    <property type="entry name" value="2-AMINOETHYLPHOSPHONATE--PYRUVATE TRANSAMINASE"/>
    <property type="match status" value="1"/>
</dbReference>
<evidence type="ECO:0000313" key="6">
    <source>
        <dbReference type="EMBL" id="KKL67446.1"/>
    </source>
</evidence>
<feature type="non-terminal residue" evidence="6">
    <location>
        <position position="1"/>
    </location>
</feature>
<accession>A0A0F9EMG9</accession>
<evidence type="ECO:0000256" key="4">
    <source>
        <dbReference type="ARBA" id="ARBA00022898"/>
    </source>
</evidence>
<comment type="cofactor">
    <cofactor evidence="1">
        <name>pyridoxal 5'-phosphate</name>
        <dbReference type="ChEBI" id="CHEBI:597326"/>
    </cofactor>
</comment>
<keyword evidence="3" id="KW-0808">Transferase</keyword>
<evidence type="ECO:0000259" key="5">
    <source>
        <dbReference type="Pfam" id="PF00266"/>
    </source>
</evidence>
<dbReference type="SUPFAM" id="SSF53383">
    <property type="entry name" value="PLP-dependent transferases"/>
    <property type="match status" value="1"/>
</dbReference>
<dbReference type="InterPro" id="IPR015424">
    <property type="entry name" value="PyrdxlP-dep_Trfase"/>
</dbReference>
<proteinExistence type="predicted"/>
<sequence length="221" mass="25552">EIGAIAHQEGCLFVVDTISTYGLRPIRIEEENIDFLMSSAQKGLAAMVGASWTVGRIDEIEKSASYPKRSYYCNLFMQYDFFKRVGEMHFTPPVQTVYALQQAIKEYWEEGEHARWERLTQCWEAIHKGLNEMGLGSVIDKEIQGHLVVTVKAPESEQFDFTKFHDYCYERGFTIYPGKMFGVKTFRLCNLGQITYKDVEDFFVVAKDSFKKMGFTLPLNR</sequence>
<gene>
    <name evidence="6" type="ORF">LCGC14_2134910</name>
</gene>
<evidence type="ECO:0000256" key="2">
    <source>
        <dbReference type="ARBA" id="ARBA00022576"/>
    </source>
</evidence>
<name>A0A0F9EMG9_9ZZZZ</name>
<dbReference type="PANTHER" id="PTHR42778:SF1">
    <property type="entry name" value="2-AMINOETHYLPHOSPHONATE--PYRUVATE TRANSAMINASE"/>
    <property type="match status" value="1"/>
</dbReference>
<reference evidence="6" key="1">
    <citation type="journal article" date="2015" name="Nature">
        <title>Complex archaea that bridge the gap between prokaryotes and eukaryotes.</title>
        <authorList>
            <person name="Spang A."/>
            <person name="Saw J.H."/>
            <person name="Jorgensen S.L."/>
            <person name="Zaremba-Niedzwiedzka K."/>
            <person name="Martijn J."/>
            <person name="Lind A.E."/>
            <person name="van Eijk R."/>
            <person name="Schleper C."/>
            <person name="Guy L."/>
            <person name="Ettema T.J."/>
        </authorList>
    </citation>
    <scope>NUCLEOTIDE SEQUENCE</scope>
</reference>
<dbReference type="InterPro" id="IPR015421">
    <property type="entry name" value="PyrdxlP-dep_Trfase_major"/>
</dbReference>
<dbReference type="InterPro" id="IPR015422">
    <property type="entry name" value="PyrdxlP-dep_Trfase_small"/>
</dbReference>
<dbReference type="Pfam" id="PF00266">
    <property type="entry name" value="Aminotran_5"/>
    <property type="match status" value="1"/>
</dbReference>
<dbReference type="Gene3D" id="3.90.1150.10">
    <property type="entry name" value="Aspartate Aminotransferase, domain 1"/>
    <property type="match status" value="1"/>
</dbReference>
<organism evidence="6">
    <name type="scientific">marine sediment metagenome</name>
    <dbReference type="NCBI Taxonomy" id="412755"/>
    <lineage>
        <taxon>unclassified sequences</taxon>
        <taxon>metagenomes</taxon>
        <taxon>ecological metagenomes</taxon>
    </lineage>
</organism>
<comment type="caution">
    <text evidence="6">The sequence shown here is derived from an EMBL/GenBank/DDBJ whole genome shotgun (WGS) entry which is preliminary data.</text>
</comment>
<keyword evidence="4" id="KW-0663">Pyridoxal phosphate</keyword>
<protein>
    <recommendedName>
        <fullName evidence="5">Aminotransferase class V domain-containing protein</fullName>
    </recommendedName>
</protein>
<feature type="domain" description="Aminotransferase class V" evidence="5">
    <location>
        <begin position="1"/>
        <end position="160"/>
    </location>
</feature>
<dbReference type="AlphaFoldDB" id="A0A0F9EMG9"/>
<dbReference type="EMBL" id="LAZR01026854">
    <property type="protein sequence ID" value="KKL67446.1"/>
    <property type="molecule type" value="Genomic_DNA"/>
</dbReference>
<keyword evidence="2" id="KW-0032">Aminotransferase</keyword>
<dbReference type="InterPro" id="IPR000192">
    <property type="entry name" value="Aminotrans_V_dom"/>
</dbReference>